<dbReference type="GO" id="GO:0016758">
    <property type="term" value="F:hexosyltransferase activity"/>
    <property type="evidence" value="ECO:0007669"/>
    <property type="project" value="TreeGrafter"/>
</dbReference>
<dbReference type="InterPro" id="IPR001296">
    <property type="entry name" value="Glyco_trans_1"/>
</dbReference>
<feature type="domain" description="Glycosyl transferase family 1" evidence="1">
    <location>
        <begin position="218"/>
        <end position="376"/>
    </location>
</feature>
<dbReference type="Pfam" id="PF00534">
    <property type="entry name" value="Glycos_transf_1"/>
    <property type="match status" value="1"/>
</dbReference>
<reference evidence="3 4" key="2">
    <citation type="submission" date="2019-04" db="EMBL/GenBank/DDBJ databases">
        <authorList>
            <person name="Yang S."/>
            <person name="Wei W."/>
        </authorList>
    </citation>
    <scope>NUCLEOTIDE SEQUENCE [LARGE SCALE GENOMIC DNA]</scope>
    <source>
        <strain evidence="4">ZP60</strain>
    </source>
</reference>
<dbReference type="InterPro" id="IPR050194">
    <property type="entry name" value="Glycosyltransferase_grp1"/>
</dbReference>
<dbReference type="PANTHER" id="PTHR45947:SF3">
    <property type="entry name" value="SULFOQUINOVOSYL TRANSFERASE SQD2"/>
    <property type="match status" value="1"/>
</dbReference>
<dbReference type="CDD" id="cd03794">
    <property type="entry name" value="GT4_WbuB-like"/>
    <property type="match status" value="1"/>
</dbReference>
<accession>A0A4D6K9I2</accession>
<evidence type="ECO:0000259" key="2">
    <source>
        <dbReference type="Pfam" id="PF13579"/>
    </source>
</evidence>
<dbReference type="SUPFAM" id="SSF53756">
    <property type="entry name" value="UDP-Glycosyltransferase/glycogen phosphorylase"/>
    <property type="match status" value="1"/>
</dbReference>
<proteinExistence type="predicted"/>
<dbReference type="OMA" id="WMAREGH"/>
<keyword evidence="3" id="KW-0808">Transferase</keyword>
<dbReference type="PANTHER" id="PTHR45947">
    <property type="entry name" value="SULFOQUINOVOSYL TRANSFERASE SQD2"/>
    <property type="match status" value="1"/>
</dbReference>
<dbReference type="GeneID" id="31401207"/>
<name>A0A4D6K9I2_9EURY</name>
<dbReference type="Proteomes" id="UP000297053">
    <property type="component" value="Chromosome"/>
</dbReference>
<sequence>MSSSSLNVLVVSQKFPPEKGGNASRMGDLTSHMAEECEVTVIAPPSCYPASDFDWSWDWETTEVRNGCEIVRLWAWQLRTVDPSFVDRLLYYFTFVAHALFWLFQRRQKYDVIITTSPPIFTGMVALPFSMLGSLNWILDIRDLWIDVSSDLGFISEDGIITKSSRRYQAATLRQADLITVTTHGTTTQLRERYDFETEISVIPNGVDTSVFTPEPSSNEVELIYTGNLGYGQDLETCIRALHYTESDVRFRIVGDGDLRPELVELAEKIGVSDQVDFMGLVPREQIPQLLGTAAIGVAPLKEQDSLEYAVPTKLYEYWACELPVLALGQGTIEEIVSESGAGVVPSGSPRTVAREIDALLSNKEHRKQLAERGRTFVVANYERQALAHEFVQLAHRVNSPSGEISTAQARTEEAP</sequence>
<evidence type="ECO:0000313" key="3">
    <source>
        <dbReference type="EMBL" id="QCD64787.1"/>
    </source>
</evidence>
<organism evidence="3 4">
    <name type="scientific">Halomicrobium mukohataei</name>
    <dbReference type="NCBI Taxonomy" id="57705"/>
    <lineage>
        <taxon>Archaea</taxon>
        <taxon>Methanobacteriati</taxon>
        <taxon>Methanobacteriota</taxon>
        <taxon>Stenosarchaea group</taxon>
        <taxon>Halobacteria</taxon>
        <taxon>Halobacteriales</taxon>
        <taxon>Haloarculaceae</taxon>
        <taxon>Halomicrobium</taxon>
    </lineage>
</organism>
<evidence type="ECO:0000313" key="4">
    <source>
        <dbReference type="Proteomes" id="UP000297053"/>
    </source>
</evidence>
<feature type="domain" description="Glycosyltransferase subfamily 4-like N-terminal" evidence="2">
    <location>
        <begin position="20"/>
        <end position="206"/>
    </location>
</feature>
<dbReference type="RefSeq" id="WP_012807617.1">
    <property type="nucleotide sequence ID" value="NZ_RZNE01000001.1"/>
</dbReference>
<dbReference type="EMBL" id="CP039375">
    <property type="protein sequence ID" value="QCD64787.1"/>
    <property type="molecule type" value="Genomic_DNA"/>
</dbReference>
<evidence type="ECO:0000259" key="1">
    <source>
        <dbReference type="Pfam" id="PF00534"/>
    </source>
</evidence>
<gene>
    <name evidence="3" type="ORF">E5139_03715</name>
</gene>
<protein>
    <submittedName>
        <fullName evidence="3">Glycosyltransferase family 4 protein</fullName>
    </submittedName>
</protein>
<dbReference type="KEGG" id="halz:E5139_03715"/>
<dbReference type="Pfam" id="PF13579">
    <property type="entry name" value="Glyco_trans_4_4"/>
    <property type="match status" value="1"/>
</dbReference>
<dbReference type="InterPro" id="IPR028098">
    <property type="entry name" value="Glyco_trans_4-like_N"/>
</dbReference>
<dbReference type="AlphaFoldDB" id="A0A4D6K9I2"/>
<reference evidence="3 4" key="1">
    <citation type="submission" date="2019-04" db="EMBL/GenBank/DDBJ databases">
        <title>Complete genome sequence of Arthrobacter sp. ZXY-2 associated with effective atrazine degradation and salt adaptation.</title>
        <authorList>
            <person name="Zhao X."/>
        </authorList>
    </citation>
    <scope>NUCLEOTIDE SEQUENCE [LARGE SCALE GENOMIC DNA]</scope>
    <source>
        <strain evidence="4">ZP60</strain>
    </source>
</reference>
<dbReference type="Gene3D" id="3.40.50.2000">
    <property type="entry name" value="Glycogen Phosphorylase B"/>
    <property type="match status" value="2"/>
</dbReference>